<evidence type="ECO:0000256" key="2">
    <source>
        <dbReference type="ARBA" id="ARBA00022801"/>
    </source>
</evidence>
<keyword evidence="1" id="KW-0479">Metal-binding</keyword>
<keyword evidence="6" id="KW-1185">Reference proteome</keyword>
<evidence type="ECO:0000313" key="6">
    <source>
        <dbReference type="Proteomes" id="UP001150942"/>
    </source>
</evidence>
<organism evidence="5 6">
    <name type="scientific">Penicillium cf. viridicatum</name>
    <dbReference type="NCBI Taxonomy" id="2972119"/>
    <lineage>
        <taxon>Eukaryota</taxon>
        <taxon>Fungi</taxon>
        <taxon>Dikarya</taxon>
        <taxon>Ascomycota</taxon>
        <taxon>Pezizomycotina</taxon>
        <taxon>Eurotiomycetes</taxon>
        <taxon>Eurotiomycetidae</taxon>
        <taxon>Eurotiales</taxon>
        <taxon>Aspergillaceae</taxon>
        <taxon>Penicillium</taxon>
    </lineage>
</organism>
<proteinExistence type="predicted"/>
<reference evidence="5" key="1">
    <citation type="submission" date="2022-11" db="EMBL/GenBank/DDBJ databases">
        <authorList>
            <person name="Petersen C."/>
        </authorList>
    </citation>
    <scope>NUCLEOTIDE SEQUENCE</scope>
    <source>
        <strain evidence="5">IBT 20477</strain>
    </source>
</reference>
<evidence type="ECO:0000313" key="5">
    <source>
        <dbReference type="EMBL" id="KAJ5192503.1"/>
    </source>
</evidence>
<reference evidence="5" key="2">
    <citation type="journal article" date="2023" name="IMA Fungus">
        <title>Comparative genomic study of the Penicillium genus elucidates a diverse pangenome and 15 lateral gene transfer events.</title>
        <authorList>
            <person name="Petersen C."/>
            <person name="Sorensen T."/>
            <person name="Nielsen M.R."/>
            <person name="Sondergaard T.E."/>
            <person name="Sorensen J.L."/>
            <person name="Fitzpatrick D.A."/>
            <person name="Frisvad J.C."/>
            <person name="Nielsen K.L."/>
        </authorList>
    </citation>
    <scope>NUCLEOTIDE SEQUENCE</scope>
    <source>
        <strain evidence="5">IBT 20477</strain>
    </source>
</reference>
<sequence>MAGKYLFTGGYVATLDDSLGDFPNGGVLVENGIIQAVGPAEDITSSDAEVIDATDGVKNYWISMSI</sequence>
<dbReference type="InterPro" id="IPR054418">
    <property type="entry name" value="MQNX/HUTI_composite_N"/>
</dbReference>
<evidence type="ECO:0000256" key="1">
    <source>
        <dbReference type="ARBA" id="ARBA00022723"/>
    </source>
</evidence>
<accession>A0A9W9M8A6</accession>
<evidence type="ECO:0000256" key="3">
    <source>
        <dbReference type="ARBA" id="ARBA00022833"/>
    </source>
</evidence>
<dbReference type="OrthoDB" id="194468at2759"/>
<gene>
    <name evidence="5" type="ORF">N7449_008645</name>
</gene>
<keyword evidence="2 5" id="KW-0378">Hydrolase</keyword>
<dbReference type="SUPFAM" id="SSF51338">
    <property type="entry name" value="Composite domain of metallo-dependent hydrolases"/>
    <property type="match status" value="1"/>
</dbReference>
<dbReference type="GO" id="GO:0046872">
    <property type="term" value="F:metal ion binding"/>
    <property type="evidence" value="ECO:0007669"/>
    <property type="project" value="UniProtKB-KW"/>
</dbReference>
<dbReference type="AlphaFoldDB" id="A0A9W9M8A6"/>
<comment type="caution">
    <text evidence="5">The sequence shown here is derived from an EMBL/GenBank/DDBJ whole genome shotgun (WGS) entry which is preliminary data.</text>
</comment>
<keyword evidence="3" id="KW-0862">Zinc</keyword>
<dbReference type="Pfam" id="PF22039">
    <property type="entry name" value="HUTI_composite_bact"/>
    <property type="match status" value="1"/>
</dbReference>
<name>A0A9W9M8A6_9EURO</name>
<dbReference type="GO" id="GO:0016810">
    <property type="term" value="F:hydrolase activity, acting on carbon-nitrogen (but not peptide) bonds"/>
    <property type="evidence" value="ECO:0007669"/>
    <property type="project" value="InterPro"/>
</dbReference>
<feature type="domain" description="Aminodeoxyfutalosine deaminase/Imidazolonepropionase-like composite" evidence="4">
    <location>
        <begin position="25"/>
        <end position="44"/>
    </location>
</feature>
<evidence type="ECO:0000259" key="4">
    <source>
        <dbReference type="Pfam" id="PF22039"/>
    </source>
</evidence>
<dbReference type="Proteomes" id="UP001150942">
    <property type="component" value="Unassembled WGS sequence"/>
</dbReference>
<dbReference type="InterPro" id="IPR011059">
    <property type="entry name" value="Metal-dep_hydrolase_composite"/>
</dbReference>
<dbReference type="Gene3D" id="2.30.40.10">
    <property type="entry name" value="Urease, subunit C, domain 1"/>
    <property type="match status" value="1"/>
</dbReference>
<dbReference type="EMBL" id="JAPQKQ010000006">
    <property type="protein sequence ID" value="KAJ5192503.1"/>
    <property type="molecule type" value="Genomic_DNA"/>
</dbReference>
<protein>
    <submittedName>
        <fullName evidence="5">Metallo-dependent hydrolase</fullName>
    </submittedName>
</protein>